<proteinExistence type="predicted"/>
<dbReference type="Proteomes" id="UP000008311">
    <property type="component" value="Unassembled WGS sequence"/>
</dbReference>
<evidence type="ECO:0000313" key="2">
    <source>
        <dbReference type="EMBL" id="EEF38608.1"/>
    </source>
</evidence>
<feature type="compositionally biased region" description="Basic and acidic residues" evidence="1">
    <location>
        <begin position="40"/>
        <end position="51"/>
    </location>
</feature>
<protein>
    <submittedName>
        <fullName evidence="2">Uncharacterized protein</fullName>
    </submittedName>
</protein>
<dbReference type="AlphaFoldDB" id="B9SCP0"/>
<accession>B9SCP0</accession>
<feature type="compositionally biased region" description="Basic residues" evidence="1">
    <location>
        <begin position="1"/>
        <end position="22"/>
    </location>
</feature>
<evidence type="ECO:0000313" key="3">
    <source>
        <dbReference type="Proteomes" id="UP000008311"/>
    </source>
</evidence>
<name>B9SCP0_RICCO</name>
<gene>
    <name evidence="2" type="ORF">RCOM_1375650</name>
</gene>
<keyword evidence="3" id="KW-1185">Reference proteome</keyword>
<reference evidence="3" key="1">
    <citation type="journal article" date="2010" name="Nat. Biotechnol.">
        <title>Draft genome sequence of the oilseed species Ricinus communis.</title>
        <authorList>
            <person name="Chan A.P."/>
            <person name="Crabtree J."/>
            <person name="Zhao Q."/>
            <person name="Lorenzi H."/>
            <person name="Orvis J."/>
            <person name="Puiu D."/>
            <person name="Melake-Berhan A."/>
            <person name="Jones K.M."/>
            <person name="Redman J."/>
            <person name="Chen G."/>
            <person name="Cahoon E.B."/>
            <person name="Gedil M."/>
            <person name="Stanke M."/>
            <person name="Haas B.J."/>
            <person name="Wortman J.R."/>
            <person name="Fraser-Liggett C.M."/>
            <person name="Ravel J."/>
            <person name="Rabinowicz P.D."/>
        </authorList>
    </citation>
    <scope>NUCLEOTIDE SEQUENCE [LARGE SCALE GENOMIC DNA]</scope>
    <source>
        <strain evidence="3">cv. Hale</strain>
    </source>
</reference>
<dbReference type="EMBL" id="EQ973923">
    <property type="protein sequence ID" value="EEF38608.1"/>
    <property type="molecule type" value="Genomic_DNA"/>
</dbReference>
<evidence type="ECO:0000256" key="1">
    <source>
        <dbReference type="SAM" id="MobiDB-lite"/>
    </source>
</evidence>
<sequence>MREKVRKRNRVGSPREKRKKKSCNVDNEDASANASGQRCIEYHKLEKQPPR</sequence>
<dbReference type="InParanoid" id="B9SCP0"/>
<organism evidence="2 3">
    <name type="scientific">Ricinus communis</name>
    <name type="common">Castor bean</name>
    <dbReference type="NCBI Taxonomy" id="3988"/>
    <lineage>
        <taxon>Eukaryota</taxon>
        <taxon>Viridiplantae</taxon>
        <taxon>Streptophyta</taxon>
        <taxon>Embryophyta</taxon>
        <taxon>Tracheophyta</taxon>
        <taxon>Spermatophyta</taxon>
        <taxon>Magnoliopsida</taxon>
        <taxon>eudicotyledons</taxon>
        <taxon>Gunneridae</taxon>
        <taxon>Pentapetalae</taxon>
        <taxon>rosids</taxon>
        <taxon>fabids</taxon>
        <taxon>Malpighiales</taxon>
        <taxon>Euphorbiaceae</taxon>
        <taxon>Acalyphoideae</taxon>
        <taxon>Acalypheae</taxon>
        <taxon>Ricinus</taxon>
    </lineage>
</organism>
<feature type="region of interest" description="Disordered" evidence="1">
    <location>
        <begin position="1"/>
        <end position="51"/>
    </location>
</feature>